<proteinExistence type="inferred from homology"/>
<comment type="similarity">
    <text evidence="1">Belongs to the actin family.</text>
</comment>
<dbReference type="EMBL" id="SWKV01000059">
    <property type="protein sequence ID" value="KAF3035292.1"/>
    <property type="molecule type" value="Genomic_DNA"/>
</dbReference>
<dbReference type="InterPro" id="IPR043129">
    <property type="entry name" value="ATPase_NBD"/>
</dbReference>
<dbReference type="SMART" id="SM00268">
    <property type="entry name" value="ACTIN"/>
    <property type="match status" value="1"/>
</dbReference>
<name>A0A9P5BYC6_9PLEO</name>
<evidence type="ECO:0000313" key="4">
    <source>
        <dbReference type="Proteomes" id="UP000758155"/>
    </source>
</evidence>
<evidence type="ECO:0000256" key="1">
    <source>
        <dbReference type="RuleBase" id="RU000487"/>
    </source>
</evidence>
<dbReference type="SUPFAM" id="SSF53067">
    <property type="entry name" value="Actin-like ATPase domain"/>
    <property type="match status" value="2"/>
</dbReference>
<keyword evidence="4" id="KW-1185">Reference proteome</keyword>
<dbReference type="Proteomes" id="UP000758155">
    <property type="component" value="Unassembled WGS sequence"/>
</dbReference>
<gene>
    <name evidence="3" type="ORF">E8E12_002008</name>
</gene>
<evidence type="ECO:0000313" key="3">
    <source>
        <dbReference type="EMBL" id="KAF3035292.1"/>
    </source>
</evidence>
<sequence>MSSSGERKVSASLGRSVRGTTPRLADLASTPESPRTPLQRNTSSLYGSPSGNYRTEDEYVVLEIGSRFVRGGFPGESAPRCMLPFSPDRHRRVGDYRQYDPEYSQKRRRRRKGQAWGEDQELYRLDLTKVDMDLVGDKFERAIREVYTKYFLLDTKPRRITLALPPRLPHALMSKILDILFKSFHAPSITLMSNPVLSTVAAGLRSALVVDIGWAETLVTAVCEYREVHEKRSLRAGKWLSEEMAAVLNAALDEDAAPGTPKADVSFEETEEVLTRVGWCKPSSRGNRRTVYFPAREAPVLEEWEDAVETPPPTVTIPFYKHTPPTELKVALASLAKPAENTFFEQEAPPDKFDDEELPVTLLLYRTLVALPVDVRRLCMSRILITGGVANMPGLKTRILKELEVMVQSRGWDPVKNWGKAAVLHEDRLRAQQRRLEMKAQASSQKVSHSTAATPSLSAGLQDPEIDNIDVKLAHTSLKNGPPLECAVGGTIRGVQTLGPWAGASLVTNQRIRGIVEIERERYLQHGLQGASRDKEVSVIPQRQSMGPGVARGAGERVSWTLGVWA</sequence>
<feature type="compositionally biased region" description="Basic and acidic residues" evidence="2">
    <location>
        <begin position="93"/>
        <end position="105"/>
    </location>
</feature>
<organism evidence="3 4">
    <name type="scientific">Didymella heteroderae</name>
    <dbReference type="NCBI Taxonomy" id="1769908"/>
    <lineage>
        <taxon>Eukaryota</taxon>
        <taxon>Fungi</taxon>
        <taxon>Dikarya</taxon>
        <taxon>Ascomycota</taxon>
        <taxon>Pezizomycotina</taxon>
        <taxon>Dothideomycetes</taxon>
        <taxon>Pleosporomycetidae</taxon>
        <taxon>Pleosporales</taxon>
        <taxon>Pleosporineae</taxon>
        <taxon>Didymellaceae</taxon>
        <taxon>Didymella</taxon>
    </lineage>
</organism>
<feature type="region of interest" description="Disordered" evidence="2">
    <location>
        <begin position="437"/>
        <end position="459"/>
    </location>
</feature>
<dbReference type="PANTHER" id="PTHR11937">
    <property type="entry name" value="ACTIN"/>
    <property type="match status" value="1"/>
</dbReference>
<feature type="region of interest" description="Disordered" evidence="2">
    <location>
        <begin position="93"/>
        <end position="112"/>
    </location>
</feature>
<dbReference type="OrthoDB" id="337660at2759"/>
<evidence type="ECO:0008006" key="5">
    <source>
        <dbReference type="Google" id="ProtNLM"/>
    </source>
</evidence>
<dbReference type="Pfam" id="PF00022">
    <property type="entry name" value="Actin"/>
    <property type="match status" value="1"/>
</dbReference>
<dbReference type="AlphaFoldDB" id="A0A9P5BYC6"/>
<dbReference type="InterPro" id="IPR004000">
    <property type="entry name" value="Actin"/>
</dbReference>
<dbReference type="Gene3D" id="3.30.420.40">
    <property type="match status" value="2"/>
</dbReference>
<accession>A0A9P5BYC6</accession>
<feature type="compositionally biased region" description="Polar residues" evidence="2">
    <location>
        <begin position="30"/>
        <end position="50"/>
    </location>
</feature>
<comment type="caution">
    <text evidence="3">The sequence shown here is derived from an EMBL/GenBank/DDBJ whole genome shotgun (WGS) entry which is preliminary data.</text>
</comment>
<reference evidence="3" key="1">
    <citation type="submission" date="2019-04" db="EMBL/GenBank/DDBJ databases">
        <title>Sequencing of skin fungus with MAO and IRED activity.</title>
        <authorList>
            <person name="Marsaioli A.J."/>
            <person name="Bonatto J.M.C."/>
            <person name="Reis Junior O."/>
        </authorList>
    </citation>
    <scope>NUCLEOTIDE SEQUENCE</scope>
    <source>
        <strain evidence="3">28M1</strain>
    </source>
</reference>
<evidence type="ECO:0000256" key="2">
    <source>
        <dbReference type="SAM" id="MobiDB-lite"/>
    </source>
</evidence>
<dbReference type="Gene3D" id="3.90.640.10">
    <property type="entry name" value="Actin, Chain A, domain 4"/>
    <property type="match status" value="1"/>
</dbReference>
<feature type="compositionally biased region" description="Polar residues" evidence="2">
    <location>
        <begin position="441"/>
        <end position="459"/>
    </location>
</feature>
<feature type="region of interest" description="Disordered" evidence="2">
    <location>
        <begin position="1"/>
        <end position="50"/>
    </location>
</feature>
<protein>
    <recommendedName>
        <fullName evidence="5">Actin-like ATPase domain-containing protein</fullName>
    </recommendedName>
</protein>